<protein>
    <submittedName>
        <fullName evidence="2">Uncharacterized protein</fullName>
    </submittedName>
</protein>
<evidence type="ECO:0000256" key="1">
    <source>
        <dbReference type="SAM" id="MobiDB-lite"/>
    </source>
</evidence>
<name>A0A1C7NNM0_9FUNG</name>
<dbReference type="Proteomes" id="UP000093000">
    <property type="component" value="Unassembled WGS sequence"/>
</dbReference>
<proteinExistence type="predicted"/>
<feature type="region of interest" description="Disordered" evidence="1">
    <location>
        <begin position="1"/>
        <end position="27"/>
    </location>
</feature>
<gene>
    <name evidence="2" type="ORF">A0J61_03086</name>
</gene>
<dbReference type="EMBL" id="LUGH01000127">
    <property type="protein sequence ID" value="OBZ88864.1"/>
    <property type="molecule type" value="Genomic_DNA"/>
</dbReference>
<dbReference type="AlphaFoldDB" id="A0A1C7NNM0"/>
<evidence type="ECO:0000313" key="2">
    <source>
        <dbReference type="EMBL" id="OBZ88864.1"/>
    </source>
</evidence>
<organism evidence="2 3">
    <name type="scientific">Choanephora cucurbitarum</name>
    <dbReference type="NCBI Taxonomy" id="101091"/>
    <lineage>
        <taxon>Eukaryota</taxon>
        <taxon>Fungi</taxon>
        <taxon>Fungi incertae sedis</taxon>
        <taxon>Mucoromycota</taxon>
        <taxon>Mucoromycotina</taxon>
        <taxon>Mucoromycetes</taxon>
        <taxon>Mucorales</taxon>
        <taxon>Mucorineae</taxon>
        <taxon>Choanephoraceae</taxon>
        <taxon>Choanephoroideae</taxon>
        <taxon>Choanephora</taxon>
    </lineage>
</organism>
<keyword evidence="3" id="KW-1185">Reference proteome</keyword>
<evidence type="ECO:0000313" key="3">
    <source>
        <dbReference type="Proteomes" id="UP000093000"/>
    </source>
</evidence>
<accession>A0A1C7NNM0</accession>
<reference evidence="2 3" key="1">
    <citation type="submission" date="2016-03" db="EMBL/GenBank/DDBJ databases">
        <title>Choanephora cucurbitarum.</title>
        <authorList>
            <person name="Min B."/>
            <person name="Park H."/>
            <person name="Park J.-H."/>
            <person name="Shin H.-D."/>
            <person name="Choi I.-G."/>
        </authorList>
    </citation>
    <scope>NUCLEOTIDE SEQUENCE [LARGE SCALE GENOMIC DNA]</scope>
    <source>
        <strain evidence="2 3">KUS-F28377</strain>
    </source>
</reference>
<comment type="caution">
    <text evidence="2">The sequence shown here is derived from an EMBL/GenBank/DDBJ whole genome shotgun (WGS) entry which is preliminary data.</text>
</comment>
<sequence length="89" mass="10208">MTSQELDSFTENDDFSQEHALPPKVNKIDDYSQSFVTLNPLNGEIANREDPGSERMYGQLSKLKEVLNHHYLIPSKDSPIVEECRRLNS</sequence>
<dbReference type="InParanoid" id="A0A1C7NNM0"/>